<evidence type="ECO:0000256" key="5">
    <source>
        <dbReference type="ARBA" id="ARBA00023136"/>
    </source>
</evidence>
<dbReference type="EMBL" id="AP018227">
    <property type="protein sequence ID" value="BAY83030.1"/>
    <property type="molecule type" value="Genomic_DNA"/>
</dbReference>
<evidence type="ECO:0000256" key="1">
    <source>
        <dbReference type="ARBA" id="ARBA00004141"/>
    </source>
</evidence>
<dbReference type="InterPro" id="IPR007816">
    <property type="entry name" value="ResB-like_domain"/>
</dbReference>
<dbReference type="Pfam" id="PF05140">
    <property type="entry name" value="ResB"/>
    <property type="match status" value="2"/>
</dbReference>
<evidence type="ECO:0000256" key="6">
    <source>
        <dbReference type="HAMAP-Rule" id="MF_01392"/>
    </source>
</evidence>
<dbReference type="GO" id="GO:0031676">
    <property type="term" value="C:plasma membrane-derived thylakoid membrane"/>
    <property type="evidence" value="ECO:0007669"/>
    <property type="project" value="UniProtKB-SubCell"/>
</dbReference>
<feature type="domain" description="ResB-like" evidence="8">
    <location>
        <begin position="371"/>
        <end position="443"/>
    </location>
</feature>
<dbReference type="InterPro" id="IPR023494">
    <property type="entry name" value="Cyt_c_bgen_Ccs1/CcsB/ResB"/>
</dbReference>
<evidence type="ECO:0000313" key="9">
    <source>
        <dbReference type="EMBL" id="BAY83030.1"/>
    </source>
</evidence>
<dbReference type="PANTHER" id="PTHR31566">
    <property type="entry name" value="CYTOCHROME C BIOGENESIS PROTEIN CCS1, CHLOROPLASTIC"/>
    <property type="match status" value="1"/>
</dbReference>
<feature type="transmembrane region" description="Helical" evidence="7">
    <location>
        <begin position="183"/>
        <end position="206"/>
    </location>
</feature>
<keyword evidence="2 6" id="KW-0812">Transmembrane</keyword>
<comment type="function">
    <text evidence="6">Required during biogenesis of c-type cytochromes (cytochrome c6 and cytochrome f) at the step of heme attachment.</text>
</comment>
<dbReference type="OrthoDB" id="9770923at2"/>
<dbReference type="PANTHER" id="PTHR31566:SF0">
    <property type="entry name" value="CYTOCHROME C BIOGENESIS PROTEIN CCS1, CHLOROPLASTIC"/>
    <property type="match status" value="1"/>
</dbReference>
<protein>
    <recommendedName>
        <fullName evidence="6">Cytochrome c biogenesis protein CcsB</fullName>
    </recommendedName>
</protein>
<comment type="subcellular location">
    <subcellularLocation>
        <location evidence="6">Cellular thylakoid membrane</location>
        <topology evidence="6">Multi-pass membrane protein</topology>
    </subcellularLocation>
    <subcellularLocation>
        <location evidence="1">Membrane</location>
        <topology evidence="1">Multi-pass membrane protein</topology>
    </subcellularLocation>
</comment>
<name>A0A1Z4LP51_9CYAN</name>
<gene>
    <name evidence="6" type="primary">ccsB</name>
    <name evidence="6" type="synonym">ccs1</name>
    <name evidence="9" type="ORF">NIES267_25160</name>
</gene>
<evidence type="ECO:0000256" key="7">
    <source>
        <dbReference type="SAM" id="Phobius"/>
    </source>
</evidence>
<evidence type="ECO:0000313" key="10">
    <source>
        <dbReference type="Proteomes" id="UP000218418"/>
    </source>
</evidence>
<keyword evidence="10" id="KW-1185">Reference proteome</keyword>
<comment type="similarity">
    <text evidence="6">Belongs to the Ccs1/CcsB family.</text>
</comment>
<feature type="domain" description="ResB-like" evidence="8">
    <location>
        <begin position="29"/>
        <end position="306"/>
    </location>
</feature>
<evidence type="ECO:0000259" key="8">
    <source>
        <dbReference type="Pfam" id="PF05140"/>
    </source>
</evidence>
<keyword evidence="3 6" id="KW-0201">Cytochrome c-type biogenesis</keyword>
<keyword evidence="5 6" id="KW-0472">Membrane</keyword>
<organism evidence="9 10">
    <name type="scientific">Calothrix parasitica NIES-267</name>
    <dbReference type="NCBI Taxonomy" id="1973488"/>
    <lineage>
        <taxon>Bacteria</taxon>
        <taxon>Bacillati</taxon>
        <taxon>Cyanobacteriota</taxon>
        <taxon>Cyanophyceae</taxon>
        <taxon>Nostocales</taxon>
        <taxon>Calotrichaceae</taxon>
        <taxon>Calothrix</taxon>
    </lineage>
</organism>
<dbReference type="AlphaFoldDB" id="A0A1Z4LP51"/>
<comment type="subunit">
    <text evidence="6">May interact with CcsA.</text>
</comment>
<evidence type="ECO:0000256" key="4">
    <source>
        <dbReference type="ARBA" id="ARBA00022989"/>
    </source>
</evidence>
<proteinExistence type="inferred from homology"/>
<dbReference type="GO" id="GO:0017004">
    <property type="term" value="P:cytochrome complex assembly"/>
    <property type="evidence" value="ECO:0007669"/>
    <property type="project" value="UniProtKB-UniRule"/>
</dbReference>
<reference evidence="9 10" key="1">
    <citation type="submission" date="2017-06" db="EMBL/GenBank/DDBJ databases">
        <title>Genome sequencing of cyanobaciteial culture collection at National Institute for Environmental Studies (NIES).</title>
        <authorList>
            <person name="Hirose Y."/>
            <person name="Shimura Y."/>
            <person name="Fujisawa T."/>
            <person name="Nakamura Y."/>
            <person name="Kawachi M."/>
        </authorList>
    </citation>
    <scope>NUCLEOTIDE SEQUENCE [LARGE SCALE GENOMIC DNA]</scope>
    <source>
        <strain evidence="9 10">NIES-267</strain>
    </source>
</reference>
<keyword evidence="6" id="KW-0793">Thylakoid</keyword>
<dbReference type="Proteomes" id="UP000218418">
    <property type="component" value="Chromosome"/>
</dbReference>
<accession>A0A1Z4LP51</accession>
<feature type="transmembrane region" description="Helical" evidence="7">
    <location>
        <begin position="88"/>
        <end position="108"/>
    </location>
</feature>
<evidence type="ECO:0000256" key="2">
    <source>
        <dbReference type="ARBA" id="ARBA00022692"/>
    </source>
</evidence>
<keyword evidence="4 6" id="KW-1133">Transmembrane helix</keyword>
<dbReference type="HAMAP" id="MF_01392">
    <property type="entry name" value="CytC_Ccs1"/>
    <property type="match status" value="1"/>
</dbReference>
<evidence type="ECO:0000256" key="3">
    <source>
        <dbReference type="ARBA" id="ARBA00022748"/>
    </source>
</evidence>
<sequence length="467" mass="52039">MTEESPKKSPLKAFTSFIRKEFLPVLTDLRLAIILLLIIAGFSIIGTVIEQGQSVAFYQENYPESPALFGFLTWKVIIILGLDHVYRTWWFLSLLILFGTSLTACTFTRQLPALKAARRWKFFDKPRRFQKLALSAEFDVEKDDSTSIQNLTEILQKRRYKVFQEDNNKIYARKGIVGKLGPIVVHIGIVVILLGSILGAMTGFMAQEIVASGDTFRVKNIIDAGPWSISQVPKDWSVKVNRFWIDYTSTGDIDQFYSDLSVLDEDGKEVDKDTIYVNHPLRHKGVTLYQTDWGIAAVKVRVNKSPIFQLPTALLDTGGKGRLWGTWIPTKPDLSEGVSLLARDLQGTVLIYDAGGKLVSTVREGMSVEVNGVTLKILEVVGSTGLQIKADPGIPVVYSGFALLMLGVVMSYFSHSQVWVLQKEANLYVGGKTNRAQVAFEGEMVEIFEQINSQSKGEAEKSLVSTV</sequence>
<feature type="transmembrane region" description="Helical" evidence="7">
    <location>
        <begin position="29"/>
        <end position="49"/>
    </location>
</feature>